<dbReference type="GO" id="GO:0003684">
    <property type="term" value="F:damaged DNA binding"/>
    <property type="evidence" value="ECO:0007669"/>
    <property type="project" value="InterPro"/>
</dbReference>
<dbReference type="GO" id="GO:0008270">
    <property type="term" value="F:zinc ion binding"/>
    <property type="evidence" value="ECO:0007669"/>
    <property type="project" value="UniProtKB-UniRule"/>
</dbReference>
<evidence type="ECO:0000256" key="14">
    <source>
        <dbReference type="ARBA" id="ARBA00044632"/>
    </source>
</evidence>
<feature type="binding site" evidence="15">
    <location>
        <position position="93"/>
    </location>
    <ligand>
        <name>DNA</name>
        <dbReference type="ChEBI" id="CHEBI:16991"/>
    </ligand>
</feature>
<dbReference type="SUPFAM" id="SSF46946">
    <property type="entry name" value="S13-like H2TH domain"/>
    <property type="match status" value="1"/>
</dbReference>
<proteinExistence type="inferred from homology"/>
<accession>A0A1C3RIB6</accession>
<feature type="active site" description="Proton donor" evidence="15">
    <location>
        <position position="3"/>
    </location>
</feature>
<dbReference type="Gene3D" id="1.10.8.50">
    <property type="match status" value="1"/>
</dbReference>
<dbReference type="Gene3D" id="3.20.190.10">
    <property type="entry name" value="MutM-like, N-terminal"/>
    <property type="match status" value="1"/>
</dbReference>
<keyword evidence="12 15" id="KW-0511">Multifunctional enzyme</keyword>
<evidence type="ECO:0000256" key="3">
    <source>
        <dbReference type="ARBA" id="ARBA00011245"/>
    </source>
</evidence>
<dbReference type="CDD" id="cd08966">
    <property type="entry name" value="EcFpg-like_N"/>
    <property type="match status" value="1"/>
</dbReference>
<comment type="catalytic activity">
    <reaction evidence="1 15">
        <text>Hydrolysis of DNA containing ring-opened 7-methylguanine residues, releasing 2,6-diamino-4-hydroxy-5-(N-methyl)formamidopyrimidine.</text>
        <dbReference type="EC" id="3.2.2.23"/>
    </reaction>
</comment>
<keyword evidence="8 15" id="KW-0862">Zinc</keyword>
<evidence type="ECO:0000259" key="16">
    <source>
        <dbReference type="PROSITE" id="PS51066"/>
    </source>
</evidence>
<keyword evidence="7 15" id="KW-0378">Hydrolase</keyword>
<feature type="active site" description="Proton donor; for beta-elimination activity" evidence="15">
    <location>
        <position position="58"/>
    </location>
</feature>
<dbReference type="GO" id="GO:0034039">
    <property type="term" value="F:8-oxo-7,8-dihydroguanine DNA N-glycosylase activity"/>
    <property type="evidence" value="ECO:0007669"/>
    <property type="project" value="TreeGrafter"/>
</dbReference>
<comment type="cofactor">
    <cofactor evidence="15">
        <name>Zn(2+)</name>
        <dbReference type="ChEBI" id="CHEBI:29105"/>
    </cofactor>
    <text evidence="15">Binds 1 zinc ion per subunit.</text>
</comment>
<name>A0A1C3RIB6_9PROT</name>
<evidence type="ECO:0000313" key="18">
    <source>
        <dbReference type="EMBL" id="SCA56985.1"/>
    </source>
</evidence>
<comment type="subunit">
    <text evidence="3 15">Monomer.</text>
</comment>
<feature type="binding site" evidence="15">
    <location>
        <position position="155"/>
    </location>
    <ligand>
        <name>DNA</name>
        <dbReference type="ChEBI" id="CHEBI:16991"/>
    </ligand>
</feature>
<feature type="active site" description="Proton donor; for delta-elimination activity" evidence="15">
    <location>
        <position position="265"/>
    </location>
</feature>
<feature type="domain" description="Formamidopyrimidine-DNA glycosylase catalytic" evidence="17">
    <location>
        <begin position="2"/>
        <end position="115"/>
    </location>
</feature>
<dbReference type="GO" id="GO:0006284">
    <property type="term" value="P:base-excision repair"/>
    <property type="evidence" value="ECO:0007669"/>
    <property type="project" value="InterPro"/>
</dbReference>
<keyword evidence="5 15" id="KW-0227">DNA damage</keyword>
<dbReference type="SUPFAM" id="SSF81624">
    <property type="entry name" value="N-terminal domain of MutM-like DNA repair proteins"/>
    <property type="match status" value="1"/>
</dbReference>
<dbReference type="Pfam" id="PF01149">
    <property type="entry name" value="Fapy_DNA_glyco"/>
    <property type="match status" value="1"/>
</dbReference>
<organism evidence="18 19">
    <name type="scientific">Candidatus Terasakiella magnetica</name>
    <dbReference type="NCBI Taxonomy" id="1867952"/>
    <lineage>
        <taxon>Bacteria</taxon>
        <taxon>Pseudomonadati</taxon>
        <taxon>Pseudomonadota</taxon>
        <taxon>Alphaproteobacteria</taxon>
        <taxon>Rhodospirillales</taxon>
        <taxon>Terasakiellaceae</taxon>
        <taxon>Terasakiella</taxon>
    </lineage>
</organism>
<dbReference type="PANTHER" id="PTHR22993:SF9">
    <property type="entry name" value="FORMAMIDOPYRIMIDINE-DNA GLYCOSYLASE"/>
    <property type="match status" value="1"/>
</dbReference>
<reference evidence="18 19" key="1">
    <citation type="submission" date="2016-07" db="EMBL/GenBank/DDBJ databases">
        <authorList>
            <person name="Lefevre C.T."/>
        </authorList>
    </citation>
    <scope>NUCLEOTIDE SEQUENCE [LARGE SCALE GENOMIC DNA]</scope>
    <source>
        <strain evidence="18">PR1</strain>
    </source>
</reference>
<dbReference type="InterPro" id="IPR020629">
    <property type="entry name" value="FPG_Glyclase"/>
</dbReference>
<comment type="catalytic activity">
    <reaction evidence="14 15">
        <text>2'-deoxyribonucleotide-(2'-deoxyribose 5'-phosphate)-2'-deoxyribonucleotide-DNA = a 3'-end 2'-deoxyribonucleotide-(2,3-dehydro-2,3-deoxyribose 5'-phosphate)-DNA + a 5'-end 5'-phospho-2'-deoxyribonucleoside-DNA + H(+)</text>
        <dbReference type="Rhea" id="RHEA:66592"/>
        <dbReference type="Rhea" id="RHEA-COMP:13180"/>
        <dbReference type="Rhea" id="RHEA-COMP:16897"/>
        <dbReference type="Rhea" id="RHEA-COMP:17067"/>
        <dbReference type="ChEBI" id="CHEBI:15378"/>
        <dbReference type="ChEBI" id="CHEBI:136412"/>
        <dbReference type="ChEBI" id="CHEBI:157695"/>
        <dbReference type="ChEBI" id="CHEBI:167181"/>
        <dbReference type="EC" id="4.2.99.18"/>
    </reaction>
</comment>
<keyword evidence="11 15" id="KW-0456">Lyase</keyword>
<evidence type="ECO:0000256" key="8">
    <source>
        <dbReference type="ARBA" id="ARBA00022833"/>
    </source>
</evidence>
<gene>
    <name evidence="15 18" type="primary">mutM</name>
    <name evidence="15" type="synonym">fpg</name>
    <name evidence="18" type="ORF">MTBPR1_40008</name>
</gene>
<evidence type="ECO:0000256" key="1">
    <source>
        <dbReference type="ARBA" id="ARBA00001668"/>
    </source>
</evidence>
<feature type="domain" description="FPG-type" evidence="16">
    <location>
        <begin position="240"/>
        <end position="275"/>
    </location>
</feature>
<dbReference type="PROSITE" id="PS51066">
    <property type="entry name" value="ZF_FPG_2"/>
    <property type="match status" value="1"/>
</dbReference>
<dbReference type="Proteomes" id="UP000231658">
    <property type="component" value="Unassembled WGS sequence"/>
</dbReference>
<comment type="function">
    <text evidence="15">Involved in base excision repair of DNA damaged by oxidation or by mutagenic agents. Acts as DNA glycosylase that recognizes and removes damaged bases. Has a preference for oxidized purines, such as 7,8-dihydro-8-oxoguanine (8-oxoG). Has AP (apurinic/apyrimidinic) lyase activity and introduces nicks in the DNA strand. Cleaves the DNA backbone by beta-delta elimination to generate a single-strand break at the site of the removed base with both 3'- and 5'-phosphates.</text>
</comment>
<dbReference type="SUPFAM" id="SSF57716">
    <property type="entry name" value="Glucocorticoid receptor-like (DNA-binding domain)"/>
    <property type="match status" value="1"/>
</dbReference>
<evidence type="ECO:0000313" key="19">
    <source>
        <dbReference type="Proteomes" id="UP000231658"/>
    </source>
</evidence>
<feature type="binding site" evidence="15">
    <location>
        <position position="112"/>
    </location>
    <ligand>
        <name>DNA</name>
        <dbReference type="ChEBI" id="CHEBI:16991"/>
    </ligand>
</feature>
<keyword evidence="9 15" id="KW-0238">DNA-binding</keyword>
<dbReference type="EC" id="3.2.2.23" evidence="15"/>
<evidence type="ECO:0000256" key="7">
    <source>
        <dbReference type="ARBA" id="ARBA00022801"/>
    </source>
</evidence>
<dbReference type="PANTHER" id="PTHR22993">
    <property type="entry name" value="FORMAMIDOPYRIMIDINE-DNA GLYCOSYLASE"/>
    <property type="match status" value="1"/>
</dbReference>
<keyword evidence="19" id="KW-1185">Reference proteome</keyword>
<sequence>MPELPEVETVRLGLLPALEGQIIKDVIVRRRDLRTPIPEDFEDHVRGQKVLSLKRRSKYVLVELENGQTIIIHLGMSGRIRIEEGNPPEPDKHDHVEFITDSRKCIRFGDPRRFGFVDLIKEGGVEKYPSIMKLGPEPLSEAFSGALLHERFKGKTTSMKAALMDQRIVAGLGNIYVNEALFRSGILPTKKAGKLSKVKAEKLVGVIKEVLAEAIEAGGSSLKDHRQTDGELGYFQHSFKVYGREDELCSSCEESSIKRIVQQGRSTFYCSKCQQ</sequence>
<dbReference type="InterPro" id="IPR000214">
    <property type="entry name" value="Znf_DNA_glyclase/AP_lyase"/>
</dbReference>
<evidence type="ECO:0000256" key="9">
    <source>
        <dbReference type="ARBA" id="ARBA00023125"/>
    </source>
</evidence>
<evidence type="ECO:0000256" key="11">
    <source>
        <dbReference type="ARBA" id="ARBA00023239"/>
    </source>
</evidence>
<dbReference type="FunFam" id="1.10.8.50:FF:000003">
    <property type="entry name" value="Formamidopyrimidine-DNA glycosylase"/>
    <property type="match status" value="1"/>
</dbReference>
<dbReference type="InterPro" id="IPR012319">
    <property type="entry name" value="FPG_cat"/>
</dbReference>
<dbReference type="RefSeq" id="WP_069189057.1">
    <property type="nucleotide sequence ID" value="NZ_FLYE01000034.1"/>
</dbReference>
<evidence type="ECO:0000256" key="2">
    <source>
        <dbReference type="ARBA" id="ARBA00009409"/>
    </source>
</evidence>
<dbReference type="GO" id="GO:0140078">
    <property type="term" value="F:class I DNA-(apurinic or apyrimidinic site) endonuclease activity"/>
    <property type="evidence" value="ECO:0007669"/>
    <property type="project" value="UniProtKB-EC"/>
</dbReference>
<evidence type="ECO:0000256" key="10">
    <source>
        <dbReference type="ARBA" id="ARBA00023204"/>
    </source>
</evidence>
<evidence type="ECO:0000256" key="4">
    <source>
        <dbReference type="ARBA" id="ARBA00022723"/>
    </source>
</evidence>
<evidence type="ECO:0000256" key="13">
    <source>
        <dbReference type="ARBA" id="ARBA00023295"/>
    </source>
</evidence>
<dbReference type="PROSITE" id="PS51068">
    <property type="entry name" value="FPG_CAT"/>
    <property type="match status" value="1"/>
</dbReference>
<evidence type="ECO:0000256" key="6">
    <source>
        <dbReference type="ARBA" id="ARBA00022771"/>
    </source>
</evidence>
<comment type="similarity">
    <text evidence="2 15">Belongs to the FPG family.</text>
</comment>
<dbReference type="Pfam" id="PF06831">
    <property type="entry name" value="H2TH"/>
    <property type="match status" value="1"/>
</dbReference>
<keyword evidence="6 15" id="KW-0863">Zinc-finger</keyword>
<dbReference type="NCBIfam" id="NF002211">
    <property type="entry name" value="PRK01103.1"/>
    <property type="match status" value="1"/>
</dbReference>
<dbReference type="InterPro" id="IPR015886">
    <property type="entry name" value="H2TH_FPG"/>
</dbReference>
<dbReference type="OrthoDB" id="9800855at2"/>
<dbReference type="AlphaFoldDB" id="A0A1C3RIB6"/>
<keyword evidence="4 15" id="KW-0479">Metal-binding</keyword>
<dbReference type="InterPro" id="IPR010979">
    <property type="entry name" value="Ribosomal_uS13-like_H2TH"/>
</dbReference>
<evidence type="ECO:0000256" key="15">
    <source>
        <dbReference type="HAMAP-Rule" id="MF_00103"/>
    </source>
</evidence>
<evidence type="ECO:0000259" key="17">
    <source>
        <dbReference type="PROSITE" id="PS51068"/>
    </source>
</evidence>
<evidence type="ECO:0000256" key="5">
    <source>
        <dbReference type="ARBA" id="ARBA00022763"/>
    </source>
</evidence>
<dbReference type="SMART" id="SM01232">
    <property type="entry name" value="H2TH"/>
    <property type="match status" value="1"/>
</dbReference>
<dbReference type="SMART" id="SM00898">
    <property type="entry name" value="Fapy_DNA_glyco"/>
    <property type="match status" value="1"/>
</dbReference>
<feature type="active site" description="Schiff-base intermediate with DNA" evidence="15">
    <location>
        <position position="2"/>
    </location>
</feature>
<dbReference type="HAMAP" id="MF_00103">
    <property type="entry name" value="Fapy_DNA_glycosyl"/>
    <property type="match status" value="1"/>
</dbReference>
<dbReference type="STRING" id="1867952.MTBPR1_40008"/>
<protein>
    <recommendedName>
        <fullName evidence="15">Formamidopyrimidine-DNA glycosylase</fullName>
        <shortName evidence="15">Fapy-DNA glycosylase</shortName>
        <ecNumber evidence="15">3.2.2.23</ecNumber>
    </recommendedName>
    <alternativeName>
        <fullName evidence="15">DNA-(apurinic or apyrimidinic site) lyase MutM</fullName>
        <shortName evidence="15">AP lyase MutM</shortName>
        <ecNumber evidence="15">4.2.99.18</ecNumber>
    </alternativeName>
</protein>
<evidence type="ECO:0000256" key="12">
    <source>
        <dbReference type="ARBA" id="ARBA00023268"/>
    </source>
</evidence>
<keyword evidence="10 15" id="KW-0234">DNA repair</keyword>
<keyword evidence="13 15" id="KW-0326">Glycosidase</keyword>
<dbReference type="InterPro" id="IPR035937">
    <property type="entry name" value="FPG_N"/>
</dbReference>
<dbReference type="EC" id="4.2.99.18" evidence="15"/>
<dbReference type="NCBIfam" id="TIGR00577">
    <property type="entry name" value="fpg"/>
    <property type="match status" value="1"/>
</dbReference>
<dbReference type="EMBL" id="FLYE01000034">
    <property type="protein sequence ID" value="SCA56985.1"/>
    <property type="molecule type" value="Genomic_DNA"/>
</dbReference>